<keyword evidence="1" id="KW-0812">Transmembrane</keyword>
<accession>A0A7U4DP67</accession>
<keyword evidence="3" id="KW-1185">Reference proteome</keyword>
<sequence length="247" mass="27211">MRLAHAVRVGAWILVGLNLLMAVGAIAIFSHMAPAIAMIIERNERSLQACEDMLALMAKVDRSGPFSPQQREVFKSAFERARTNITEALEPAPLQRIETHRAALFNGDPEARRITVEAIVLLGSINREAMTVADRHAQHLGRSGAWGVAFMAMSAFLAGIIFIRSLTRRVVQPLEEIHAVIVAHRNGETMRRCTGADLPQDVVAVYTGINEMLDQWQAREQTPAAPATFSDLASVHRRTPVCRADSD</sequence>
<proteinExistence type="predicted"/>
<dbReference type="EMBL" id="CP002364">
    <property type="protein sequence ID" value="ADW17697.1"/>
    <property type="molecule type" value="Genomic_DNA"/>
</dbReference>
<dbReference type="Proteomes" id="UP000006365">
    <property type="component" value="Chromosome"/>
</dbReference>
<evidence type="ECO:0008006" key="4">
    <source>
        <dbReference type="Google" id="ProtNLM"/>
    </source>
</evidence>
<keyword evidence="1" id="KW-1133">Transmembrane helix</keyword>
<dbReference type="RefSeq" id="WP_015724238.1">
    <property type="nucleotide sequence ID" value="NC_014972.1"/>
</dbReference>
<feature type="transmembrane region" description="Helical" evidence="1">
    <location>
        <begin position="145"/>
        <end position="163"/>
    </location>
</feature>
<protein>
    <recommendedName>
        <fullName evidence="4">HAMP domain-containing protein</fullName>
    </recommendedName>
</protein>
<dbReference type="KEGG" id="dpr:Despr_1543"/>
<evidence type="ECO:0000313" key="3">
    <source>
        <dbReference type="Proteomes" id="UP000006365"/>
    </source>
</evidence>
<evidence type="ECO:0000313" key="2">
    <source>
        <dbReference type="EMBL" id="ADW17697.1"/>
    </source>
</evidence>
<keyword evidence="1" id="KW-0472">Membrane</keyword>
<evidence type="ECO:0000256" key="1">
    <source>
        <dbReference type="SAM" id="Phobius"/>
    </source>
</evidence>
<name>A0A7U4DP67_DESPD</name>
<reference evidence="2 3" key="1">
    <citation type="journal article" date="2011" name="Stand. Genomic Sci.">
        <title>Complete genome sequence of Desulfobulbus propionicus type strain (1pr3).</title>
        <authorList>
            <person name="Pagani I."/>
            <person name="Lapidus A."/>
            <person name="Nolan M."/>
            <person name="Lucas S."/>
            <person name="Hammon N."/>
            <person name="Deshpande S."/>
            <person name="Cheng J.F."/>
            <person name="Chertkov O."/>
            <person name="Davenport K."/>
            <person name="Tapia R."/>
            <person name="Han C."/>
            <person name="Goodwin L."/>
            <person name="Pitluck S."/>
            <person name="Liolios K."/>
            <person name="Mavromatis K."/>
            <person name="Ivanova N."/>
            <person name="Mikhailova N."/>
            <person name="Pati A."/>
            <person name="Chen A."/>
            <person name="Palaniappan K."/>
            <person name="Land M."/>
            <person name="Hauser L."/>
            <person name="Chang Y.J."/>
            <person name="Jeffries C.D."/>
            <person name="Detter J.C."/>
            <person name="Brambilla E."/>
            <person name="Kannan K.P."/>
            <person name="Djao O.D."/>
            <person name="Rohde M."/>
            <person name="Pukall R."/>
            <person name="Spring S."/>
            <person name="Goker M."/>
            <person name="Sikorski J."/>
            <person name="Woyke T."/>
            <person name="Bristow J."/>
            <person name="Eisen J.A."/>
            <person name="Markowitz V."/>
            <person name="Hugenholtz P."/>
            <person name="Kyrpides N.C."/>
            <person name="Klenk H.P."/>
        </authorList>
    </citation>
    <scope>NUCLEOTIDE SEQUENCE [LARGE SCALE GENOMIC DNA]</scope>
    <source>
        <strain evidence="3">ATCC 33891 / DSM 2032 / 1pr3</strain>
    </source>
</reference>
<gene>
    <name evidence="2" type="ordered locus">Despr_1543</name>
</gene>
<organism evidence="2 3">
    <name type="scientific">Desulfobulbus propionicus (strain ATCC 33891 / DSM 2032 / VKM B-1956 / 1pr3)</name>
    <dbReference type="NCBI Taxonomy" id="577650"/>
    <lineage>
        <taxon>Bacteria</taxon>
        <taxon>Pseudomonadati</taxon>
        <taxon>Thermodesulfobacteriota</taxon>
        <taxon>Desulfobulbia</taxon>
        <taxon>Desulfobulbales</taxon>
        <taxon>Desulfobulbaceae</taxon>
        <taxon>Desulfobulbus</taxon>
    </lineage>
</organism>
<dbReference type="AlphaFoldDB" id="A0A7U4DP67"/>
<feature type="transmembrane region" description="Helical" evidence="1">
    <location>
        <begin position="12"/>
        <end position="40"/>
    </location>
</feature>